<comment type="caution">
    <text evidence="2">The sequence shown here is derived from an EMBL/GenBank/DDBJ whole genome shotgun (WGS) entry which is preliminary data.</text>
</comment>
<feature type="chain" id="PRO_5022039561" description="Mce-associated membrane protein" evidence="1">
    <location>
        <begin position="30"/>
        <end position="177"/>
    </location>
</feature>
<keyword evidence="1" id="KW-0732">Signal</keyword>
<organism evidence="2 3">
    <name type="scientific">Micromonospora olivasterospora</name>
    <dbReference type="NCBI Taxonomy" id="1880"/>
    <lineage>
        <taxon>Bacteria</taxon>
        <taxon>Bacillati</taxon>
        <taxon>Actinomycetota</taxon>
        <taxon>Actinomycetes</taxon>
        <taxon>Micromonosporales</taxon>
        <taxon>Micromonosporaceae</taxon>
        <taxon>Micromonospora</taxon>
    </lineage>
</organism>
<dbReference type="EMBL" id="VLKE01000001">
    <property type="protein sequence ID" value="TWH67504.1"/>
    <property type="molecule type" value="Genomic_DNA"/>
</dbReference>
<gene>
    <name evidence="2" type="ORF">JD77_02481</name>
</gene>
<keyword evidence="3" id="KW-1185">Reference proteome</keyword>
<sequence>MREGIGRRRPRRWLLYLAAGLALCTGAPAAAGVGWTTARTYEADQGQPSPDSAANVFMLAVSTGEEIGLRSALAPQRRDELLNEWRGIRRDITRTDPQPSKVSTGVFVVEHQDDDRAQVVTDVQAVRWGEGFSGSITGTPRPWRFEVHRDGGGWRVWAVDPHPWCGGHVRASACQQP</sequence>
<dbReference type="Proteomes" id="UP000319825">
    <property type="component" value="Unassembled WGS sequence"/>
</dbReference>
<reference evidence="2 3" key="1">
    <citation type="submission" date="2019-07" db="EMBL/GenBank/DDBJ databases">
        <title>R&amp;d 2014.</title>
        <authorList>
            <person name="Klenk H.-P."/>
        </authorList>
    </citation>
    <scope>NUCLEOTIDE SEQUENCE [LARGE SCALE GENOMIC DNA]</scope>
    <source>
        <strain evidence="2 3">DSM 43868</strain>
    </source>
</reference>
<evidence type="ECO:0000313" key="2">
    <source>
        <dbReference type="EMBL" id="TWH67504.1"/>
    </source>
</evidence>
<evidence type="ECO:0000313" key="3">
    <source>
        <dbReference type="Proteomes" id="UP000319825"/>
    </source>
</evidence>
<evidence type="ECO:0008006" key="4">
    <source>
        <dbReference type="Google" id="ProtNLM"/>
    </source>
</evidence>
<dbReference type="AlphaFoldDB" id="A0A562IA55"/>
<accession>A0A562IA55</accession>
<dbReference type="SUPFAM" id="SSF54427">
    <property type="entry name" value="NTF2-like"/>
    <property type="match status" value="1"/>
</dbReference>
<feature type="signal peptide" evidence="1">
    <location>
        <begin position="1"/>
        <end position="29"/>
    </location>
</feature>
<name>A0A562IA55_MICOL</name>
<proteinExistence type="predicted"/>
<dbReference type="InterPro" id="IPR032710">
    <property type="entry name" value="NTF2-like_dom_sf"/>
</dbReference>
<evidence type="ECO:0000256" key="1">
    <source>
        <dbReference type="SAM" id="SignalP"/>
    </source>
</evidence>
<protein>
    <recommendedName>
        <fullName evidence="4">Mce-associated membrane protein</fullName>
    </recommendedName>
</protein>